<dbReference type="CDD" id="cd12108">
    <property type="entry name" value="Hr-like"/>
    <property type="match status" value="1"/>
</dbReference>
<dbReference type="Gene3D" id="1.20.120.520">
    <property type="entry name" value="nmb1532 protein domain like"/>
    <property type="match status" value="1"/>
</dbReference>
<evidence type="ECO:0000313" key="2">
    <source>
        <dbReference type="EMBL" id="MQY30212.1"/>
    </source>
</evidence>
<gene>
    <name evidence="2" type="ORF">NRB56_58100</name>
</gene>
<dbReference type="RefSeq" id="WP_319943693.1">
    <property type="nucleotide sequence ID" value="NZ_WEGI01000013.1"/>
</dbReference>
<organism evidence="2 3">
    <name type="scientific">Nocardia aurantia</name>
    <dbReference type="NCBI Taxonomy" id="2585199"/>
    <lineage>
        <taxon>Bacteria</taxon>
        <taxon>Bacillati</taxon>
        <taxon>Actinomycetota</taxon>
        <taxon>Actinomycetes</taxon>
        <taxon>Mycobacteriales</taxon>
        <taxon>Nocardiaceae</taxon>
        <taxon>Nocardia</taxon>
    </lineage>
</organism>
<feature type="domain" description="Hemerythrin-like" evidence="1">
    <location>
        <begin position="13"/>
        <end position="143"/>
    </location>
</feature>
<proteinExistence type="predicted"/>
<dbReference type="AlphaFoldDB" id="A0A7K0DY02"/>
<reference evidence="2 3" key="1">
    <citation type="submission" date="2019-10" db="EMBL/GenBank/DDBJ databases">
        <title>Nocardia macrotermitis sp. nov. and Nocardia aurantia sp. nov., isolated from the gut of fungus growing-termite Macrotermes natalensis.</title>
        <authorList>
            <person name="Benndorf R."/>
            <person name="Schwitalla J."/>
            <person name="Martin K."/>
            <person name="De Beer W."/>
            <person name="Kaster A.-K."/>
            <person name="Vollmers J."/>
            <person name="Poulsen M."/>
            <person name="Beemelmanns C."/>
        </authorList>
    </citation>
    <scope>NUCLEOTIDE SEQUENCE [LARGE SCALE GENOMIC DNA]</scope>
    <source>
        <strain evidence="2 3">RB56</strain>
    </source>
</reference>
<dbReference type="InterPro" id="IPR012312">
    <property type="entry name" value="Hemerythrin-like"/>
</dbReference>
<keyword evidence="3" id="KW-1185">Reference proteome</keyword>
<dbReference type="Proteomes" id="UP000431401">
    <property type="component" value="Unassembled WGS sequence"/>
</dbReference>
<comment type="caution">
    <text evidence="2">The sequence shown here is derived from an EMBL/GenBank/DDBJ whole genome shotgun (WGS) entry which is preliminary data.</text>
</comment>
<accession>A0A7K0DY02</accession>
<dbReference type="EMBL" id="WEGI01000013">
    <property type="protein sequence ID" value="MQY30212.1"/>
    <property type="molecule type" value="Genomic_DNA"/>
</dbReference>
<protein>
    <recommendedName>
        <fullName evidence="1">Hemerythrin-like domain-containing protein</fullName>
    </recommendedName>
</protein>
<evidence type="ECO:0000259" key="1">
    <source>
        <dbReference type="Pfam" id="PF01814"/>
    </source>
</evidence>
<evidence type="ECO:0000313" key="3">
    <source>
        <dbReference type="Proteomes" id="UP000431401"/>
    </source>
</evidence>
<name>A0A7K0DY02_9NOCA</name>
<dbReference type="Pfam" id="PF01814">
    <property type="entry name" value="Hemerythrin"/>
    <property type="match status" value="1"/>
</dbReference>
<sequence length="213" mass="23404">MSTSLSSLPSGHQTMLLAHRAMVTDMPRIAAAATRLAEAPDATRGAALSGYIDQVHTLINHHHEGENEYLWPRLRSAGADEASIALLAAEHEELDKFLAEWHRTALELGAGGDVAAELARITMDVHERLVAHAADEETELIGRLAPALDTKIWKGFETHMRKTAPLWTLRFMPAWLLSVARPDELGGVPALPMARLFRGWLERTQRAALGTVD</sequence>